<feature type="region of interest" description="Disordered" evidence="1">
    <location>
        <begin position="62"/>
        <end position="107"/>
    </location>
</feature>
<evidence type="ECO:0000313" key="2">
    <source>
        <dbReference type="EMBL" id="CEL01465.1"/>
    </source>
</evidence>
<proteinExistence type="predicted"/>
<feature type="compositionally biased region" description="Acidic residues" evidence="1">
    <location>
        <begin position="78"/>
        <end position="101"/>
    </location>
</feature>
<keyword evidence="3" id="KW-1185">Reference proteome</keyword>
<reference evidence="3" key="1">
    <citation type="journal article" date="2016" name="Genome Announc.">
        <title>Draft genome sequences of fungus Aspergillus calidoustus.</title>
        <authorList>
            <person name="Horn F."/>
            <person name="Linde J."/>
            <person name="Mattern D.J."/>
            <person name="Walther G."/>
            <person name="Guthke R."/>
            <person name="Scherlach K."/>
            <person name="Martin K."/>
            <person name="Brakhage A.A."/>
            <person name="Petzke L."/>
            <person name="Valiante V."/>
        </authorList>
    </citation>
    <scope>NUCLEOTIDE SEQUENCE [LARGE SCALE GENOMIC DNA]</scope>
    <source>
        <strain evidence="3">SF006504</strain>
    </source>
</reference>
<name>A0A0U5C2N0_ASPCI</name>
<dbReference type="EMBL" id="CDMC01000001">
    <property type="protein sequence ID" value="CEL01465.1"/>
    <property type="molecule type" value="Genomic_DNA"/>
</dbReference>
<dbReference type="AlphaFoldDB" id="A0A0U5C2N0"/>
<accession>A0A0U5C2N0</accession>
<organism evidence="2 3">
    <name type="scientific">Aspergillus calidoustus</name>
    <dbReference type="NCBI Taxonomy" id="454130"/>
    <lineage>
        <taxon>Eukaryota</taxon>
        <taxon>Fungi</taxon>
        <taxon>Dikarya</taxon>
        <taxon>Ascomycota</taxon>
        <taxon>Pezizomycotina</taxon>
        <taxon>Eurotiomycetes</taxon>
        <taxon>Eurotiomycetidae</taxon>
        <taxon>Eurotiales</taxon>
        <taxon>Aspergillaceae</taxon>
        <taxon>Aspergillus</taxon>
        <taxon>Aspergillus subgen. Nidulantes</taxon>
    </lineage>
</organism>
<gene>
    <name evidence="2" type="ORF">ASPCAL01047</name>
</gene>
<evidence type="ECO:0000313" key="3">
    <source>
        <dbReference type="Proteomes" id="UP000054771"/>
    </source>
</evidence>
<evidence type="ECO:0000256" key="1">
    <source>
        <dbReference type="SAM" id="MobiDB-lite"/>
    </source>
</evidence>
<protein>
    <submittedName>
        <fullName evidence="2">Uncharacterized protein</fullName>
    </submittedName>
</protein>
<dbReference type="Proteomes" id="UP000054771">
    <property type="component" value="Unassembled WGS sequence"/>
</dbReference>
<sequence length="107" mass="12090">MSLVEHWNHDSNLIRRQTAREDLHRHYRRLTNDNYSIVSAGPQNASPILPSVPQLLSVAQSVEEFNEDPEGALHPETETESETESDTSDADADADADGESEYEYKFD</sequence>